<keyword evidence="2" id="KW-1185">Reference proteome</keyword>
<dbReference type="RefSeq" id="WP_087286360.1">
    <property type="nucleotide sequence ID" value="NZ_NFJD01000001.1"/>
</dbReference>
<dbReference type="EMBL" id="NFJD01000001">
    <property type="protein sequence ID" value="OUO57304.1"/>
    <property type="molecule type" value="Genomic_DNA"/>
</dbReference>
<dbReference type="Proteomes" id="UP000196368">
    <property type="component" value="Unassembled WGS sequence"/>
</dbReference>
<protein>
    <submittedName>
        <fullName evidence="1">Uncharacterized protein</fullName>
    </submittedName>
</protein>
<organism evidence="1 2">
    <name type="scientific">Candidatus Avelusimicrobium gallicola</name>
    <dbReference type="NCBI Taxonomy" id="2562704"/>
    <lineage>
        <taxon>Bacteria</taxon>
        <taxon>Pseudomonadati</taxon>
        <taxon>Elusimicrobiota</taxon>
        <taxon>Elusimicrobia</taxon>
        <taxon>Elusimicrobiales</taxon>
        <taxon>Elusimicrobiaceae</taxon>
        <taxon>Candidatus Avelusimicrobium</taxon>
    </lineage>
</organism>
<dbReference type="OrthoDB" id="9974873at2"/>
<reference evidence="2" key="1">
    <citation type="submission" date="2017-04" db="EMBL/GenBank/DDBJ databases">
        <title>Function of individual gut microbiota members based on whole genome sequencing of pure cultures obtained from chicken caecum.</title>
        <authorList>
            <person name="Medvecky M."/>
            <person name="Cejkova D."/>
            <person name="Polansky O."/>
            <person name="Karasova D."/>
            <person name="Kubasova T."/>
            <person name="Cizek A."/>
            <person name="Rychlik I."/>
        </authorList>
    </citation>
    <scope>NUCLEOTIDE SEQUENCE [LARGE SCALE GENOMIC DNA]</scope>
    <source>
        <strain evidence="2">An273</strain>
    </source>
</reference>
<name>A0A1Y4DDV7_9BACT</name>
<sequence length="237" mass="26142">MMDKKNWILAGAFVLVFLAGWFLARMGGSSVAPVLAQNTETPAGSDSLLVVDMQDADEPEGVVAVLEPKYVDDSQIPSQLSKIKVQGIERVVSRTGDSIDAPSQDDSAVMLGDVERTRIQSSVAPVSPKNEDDSKISMIEAPVQAKVIKNLEEYKKFKRTARGKYPEANFAKDYVVVLESTSNLPDKVFEIQDVQENDGKMLVIYRVNIFGLDQKTNTHSAVRIDKTDLPIELKQVL</sequence>
<accession>A0A1Y4DDV7</accession>
<proteinExistence type="predicted"/>
<gene>
    <name evidence="1" type="ORF">B5F75_00555</name>
</gene>
<evidence type="ECO:0000313" key="2">
    <source>
        <dbReference type="Proteomes" id="UP000196368"/>
    </source>
</evidence>
<evidence type="ECO:0000313" key="1">
    <source>
        <dbReference type="EMBL" id="OUO57304.1"/>
    </source>
</evidence>
<dbReference type="AlphaFoldDB" id="A0A1Y4DDV7"/>
<comment type="caution">
    <text evidence="1">The sequence shown here is derived from an EMBL/GenBank/DDBJ whole genome shotgun (WGS) entry which is preliminary data.</text>
</comment>